<dbReference type="InterPro" id="IPR013909">
    <property type="entry name" value="NuBaID_C"/>
</dbReference>
<feature type="domain" description="NuBaID C-terminal" evidence="2">
    <location>
        <begin position="97"/>
        <end position="151"/>
    </location>
</feature>
<dbReference type="OrthoDB" id="614844at2759"/>
<dbReference type="GO" id="GO:0008270">
    <property type="term" value="F:zinc ion binding"/>
    <property type="evidence" value="ECO:0007669"/>
    <property type="project" value="InterPro"/>
</dbReference>
<accession>A0A438HZS6</accession>
<evidence type="ECO:0000313" key="3">
    <source>
        <dbReference type="EMBL" id="RVW89966.1"/>
    </source>
</evidence>
<dbReference type="AlphaFoldDB" id="A0A438HZS6"/>
<dbReference type="Proteomes" id="UP000288805">
    <property type="component" value="Unassembled WGS sequence"/>
</dbReference>
<evidence type="ECO:0000259" key="2">
    <source>
        <dbReference type="Pfam" id="PF08600"/>
    </source>
</evidence>
<name>A0A438HZS6_VITVI</name>
<sequence length="290" mass="31259">MLSRSVGRADSGSKIDGSAKAESVESGEKIGQSHKLPQENNNLPSFSCNAIVYSGQETSKKEVTRGGKASLRKDSEDLELDYAAANGIGPPKGESNYEEAIEFDPIIHHNQFCPWVNGNVAAAGCSNGGSSSTADIVAHCGWQLTLDALDALRSLGHLPIQTVQSESAASLYKVLFFILYHVCLHEILLAGQSPNSWWKTAGTPISKQKPWAALRFNLKVRGAAASNSSPDNSGVWLNDPIRISYKSHYASVRIPDERLQAVVETIGNQVPGWSSLRLQLLLEEKSGSLS</sequence>
<feature type="region of interest" description="Disordered" evidence="1">
    <location>
        <begin position="1"/>
        <end position="43"/>
    </location>
</feature>
<comment type="caution">
    <text evidence="3">The sequence shown here is derived from an EMBL/GenBank/DDBJ whole genome shotgun (WGS) entry which is preliminary data.</text>
</comment>
<dbReference type="PANTHER" id="PTHR15835">
    <property type="entry name" value="NUCLEAR-INTERACTING PARTNER OF ALK"/>
    <property type="match status" value="1"/>
</dbReference>
<reference evidence="3 4" key="1">
    <citation type="journal article" date="2018" name="PLoS Genet.">
        <title>Population sequencing reveals clonal diversity and ancestral inbreeding in the grapevine cultivar Chardonnay.</title>
        <authorList>
            <person name="Roach M.J."/>
            <person name="Johnson D.L."/>
            <person name="Bohlmann J."/>
            <person name="van Vuuren H.J."/>
            <person name="Jones S.J."/>
            <person name="Pretorius I.S."/>
            <person name="Schmidt S.A."/>
            <person name="Borneman A.R."/>
        </authorList>
    </citation>
    <scope>NUCLEOTIDE SEQUENCE [LARGE SCALE GENOMIC DNA]</scope>
    <source>
        <strain evidence="4">cv. Chardonnay</strain>
        <tissue evidence="3">Leaf</tissue>
    </source>
</reference>
<gene>
    <name evidence="3" type="ORF">CK203_036573</name>
</gene>
<dbReference type="EMBL" id="QGNW01000159">
    <property type="protein sequence ID" value="RVW89966.1"/>
    <property type="molecule type" value="Genomic_DNA"/>
</dbReference>
<protein>
    <recommendedName>
        <fullName evidence="2">NuBaID C-terminal domain-containing protein</fullName>
    </recommendedName>
</protein>
<dbReference type="Pfam" id="PF08600">
    <property type="entry name" value="NuBaID_C"/>
    <property type="match status" value="1"/>
</dbReference>
<organism evidence="3 4">
    <name type="scientific">Vitis vinifera</name>
    <name type="common">Grape</name>
    <dbReference type="NCBI Taxonomy" id="29760"/>
    <lineage>
        <taxon>Eukaryota</taxon>
        <taxon>Viridiplantae</taxon>
        <taxon>Streptophyta</taxon>
        <taxon>Embryophyta</taxon>
        <taxon>Tracheophyta</taxon>
        <taxon>Spermatophyta</taxon>
        <taxon>Magnoliopsida</taxon>
        <taxon>eudicotyledons</taxon>
        <taxon>Gunneridae</taxon>
        <taxon>Pentapetalae</taxon>
        <taxon>rosids</taxon>
        <taxon>Vitales</taxon>
        <taxon>Vitaceae</taxon>
        <taxon>Viteae</taxon>
        <taxon>Vitis</taxon>
    </lineage>
</organism>
<evidence type="ECO:0000313" key="4">
    <source>
        <dbReference type="Proteomes" id="UP000288805"/>
    </source>
</evidence>
<evidence type="ECO:0000256" key="1">
    <source>
        <dbReference type="SAM" id="MobiDB-lite"/>
    </source>
</evidence>
<feature type="compositionally biased region" description="Basic and acidic residues" evidence="1">
    <location>
        <begin position="11"/>
        <end position="28"/>
    </location>
</feature>
<dbReference type="PANTHER" id="PTHR15835:SF16">
    <property type="entry name" value="F20D23.9 PROTEIN"/>
    <property type="match status" value="1"/>
</dbReference>
<proteinExistence type="predicted"/>